<dbReference type="Proteomes" id="UP001499854">
    <property type="component" value="Unassembled WGS sequence"/>
</dbReference>
<dbReference type="InterPro" id="IPR036390">
    <property type="entry name" value="WH_DNA-bd_sf"/>
</dbReference>
<feature type="domain" description="HTH marR-type" evidence="2">
    <location>
        <begin position="19"/>
        <end position="63"/>
    </location>
</feature>
<evidence type="ECO:0000313" key="4">
    <source>
        <dbReference type="Proteomes" id="UP001499854"/>
    </source>
</evidence>
<keyword evidence="4" id="KW-1185">Reference proteome</keyword>
<dbReference type="Pfam" id="PF12802">
    <property type="entry name" value="MarR_2"/>
    <property type="match status" value="1"/>
</dbReference>
<dbReference type="InterPro" id="IPR043129">
    <property type="entry name" value="ATPase_NBD"/>
</dbReference>
<comment type="similarity">
    <text evidence="1">Belongs to the ROK (NagC/XylR) family.</text>
</comment>
<evidence type="ECO:0000259" key="2">
    <source>
        <dbReference type="Pfam" id="PF12802"/>
    </source>
</evidence>
<evidence type="ECO:0000313" key="3">
    <source>
        <dbReference type="EMBL" id="GAA1976153.1"/>
    </source>
</evidence>
<dbReference type="EMBL" id="BAAAQM010000022">
    <property type="protein sequence ID" value="GAA1976153.1"/>
    <property type="molecule type" value="Genomic_DNA"/>
</dbReference>
<dbReference type="InterPro" id="IPR000600">
    <property type="entry name" value="ROK"/>
</dbReference>
<dbReference type="CDD" id="cd23763">
    <property type="entry name" value="ASKHA_ATPase_ROK"/>
    <property type="match status" value="1"/>
</dbReference>
<comment type="caution">
    <text evidence="3">The sequence shown here is derived from an EMBL/GenBank/DDBJ whole genome shotgun (WGS) entry which is preliminary data.</text>
</comment>
<dbReference type="Gene3D" id="3.30.420.40">
    <property type="match status" value="2"/>
</dbReference>
<dbReference type="PANTHER" id="PTHR18964">
    <property type="entry name" value="ROK (REPRESSOR, ORF, KINASE) FAMILY"/>
    <property type="match status" value="1"/>
</dbReference>
<dbReference type="SUPFAM" id="SSF53067">
    <property type="entry name" value="Actin-like ATPase domain"/>
    <property type="match status" value="1"/>
</dbReference>
<gene>
    <name evidence="3" type="ORF">GCM10009838_40540</name>
</gene>
<dbReference type="Pfam" id="PF00480">
    <property type="entry name" value="ROK"/>
    <property type="match status" value="1"/>
</dbReference>
<dbReference type="Gene3D" id="1.10.10.10">
    <property type="entry name" value="Winged helix-like DNA-binding domain superfamily/Winged helix DNA-binding domain"/>
    <property type="match status" value="1"/>
</dbReference>
<organism evidence="3 4">
    <name type="scientific">Catenulispora subtropica</name>
    <dbReference type="NCBI Taxonomy" id="450798"/>
    <lineage>
        <taxon>Bacteria</taxon>
        <taxon>Bacillati</taxon>
        <taxon>Actinomycetota</taxon>
        <taxon>Actinomycetes</taxon>
        <taxon>Catenulisporales</taxon>
        <taxon>Catenulisporaceae</taxon>
        <taxon>Catenulispora</taxon>
    </lineage>
</organism>
<dbReference type="InterPro" id="IPR000835">
    <property type="entry name" value="HTH_MarR-typ"/>
</dbReference>
<protein>
    <submittedName>
        <fullName evidence="3">ROK family transcriptional regulator</fullName>
    </submittedName>
</protein>
<evidence type="ECO:0000256" key="1">
    <source>
        <dbReference type="ARBA" id="ARBA00006479"/>
    </source>
</evidence>
<dbReference type="RefSeq" id="WP_344658625.1">
    <property type="nucleotide sequence ID" value="NZ_BAAAQM010000022.1"/>
</dbReference>
<proteinExistence type="inferred from homology"/>
<name>A0ABN2RWG6_9ACTN</name>
<reference evidence="3 4" key="1">
    <citation type="journal article" date="2019" name="Int. J. Syst. Evol. Microbiol.">
        <title>The Global Catalogue of Microorganisms (GCM) 10K type strain sequencing project: providing services to taxonomists for standard genome sequencing and annotation.</title>
        <authorList>
            <consortium name="The Broad Institute Genomics Platform"/>
            <consortium name="The Broad Institute Genome Sequencing Center for Infectious Disease"/>
            <person name="Wu L."/>
            <person name="Ma J."/>
        </authorList>
    </citation>
    <scope>NUCLEOTIDE SEQUENCE [LARGE SCALE GENOMIC DNA]</scope>
    <source>
        <strain evidence="3 4">JCM 16013</strain>
    </source>
</reference>
<accession>A0ABN2RWG6</accession>
<dbReference type="InterPro" id="IPR036388">
    <property type="entry name" value="WH-like_DNA-bd_sf"/>
</dbReference>
<dbReference type="PANTHER" id="PTHR18964:SF149">
    <property type="entry name" value="BIFUNCTIONAL UDP-N-ACETYLGLUCOSAMINE 2-EPIMERASE_N-ACETYLMANNOSAMINE KINASE"/>
    <property type="match status" value="1"/>
</dbReference>
<sequence>MTAEAAATGPHVLRRINVAGVLQALRDSPDLTARVSDLTAATGLSRPAVTRALAHLADAGLVASLGVEPHQAGRPAVRVRFRAEAGHVAGIDIGPHTMALVIADLAGAPQAERRVPIAPAPTGPDLVRILRTELADLAGGAGVPASGLWAVAVGTPGVVDHGRGEVVLAPSIPGWTGLPMLAGLREWLDCPVLLDNDVNLAVLAEQRTGDAAPTLLYVHWGERIGTGLVIDGRPHRGAGSAAGELGFVDLATPIDRTPEPAADGLGAFERLAGAEAIRRLAVESCDASLAAALRSDPDLRPLFQAAADGDPAAPPVVETAAARFARGLAVHLLLVDPGVVVVGGGLAHGGDLLLDAVRRHLEPLVLAPFEMRISGLQENAVVTGAVWMALDHAEKRLATLLG</sequence>
<dbReference type="SUPFAM" id="SSF46785">
    <property type="entry name" value="Winged helix' DNA-binding domain"/>
    <property type="match status" value="1"/>
</dbReference>